<proteinExistence type="inferred from homology"/>
<feature type="domain" description="Alcohol dehydrogenase-like N-terminal" evidence="11">
    <location>
        <begin position="100"/>
        <end position="219"/>
    </location>
</feature>
<dbReference type="SUPFAM" id="SSF51735">
    <property type="entry name" value="NAD(P)-binding Rossmann-fold domains"/>
    <property type="match status" value="1"/>
</dbReference>
<keyword evidence="5 8" id="KW-0862">Zinc</keyword>
<dbReference type="SUPFAM" id="SSF50129">
    <property type="entry name" value="GroES-like"/>
    <property type="match status" value="1"/>
</dbReference>
<keyword evidence="7" id="KW-0520">NAD</keyword>
<dbReference type="InterPro" id="IPR045306">
    <property type="entry name" value="SDH-like"/>
</dbReference>
<reference evidence="12 13" key="1">
    <citation type="submission" date="2024-02" db="EMBL/GenBank/DDBJ databases">
        <title>De novo assembly and annotation of 12 fungi associated with fruit tree decline syndrome in Ontario, Canada.</title>
        <authorList>
            <person name="Sulman M."/>
            <person name="Ellouze W."/>
            <person name="Ilyukhin E."/>
        </authorList>
    </citation>
    <scope>NUCLEOTIDE SEQUENCE [LARGE SCALE GENOMIC DNA]</scope>
    <source>
        <strain evidence="12 13">M11/M66-122</strain>
    </source>
</reference>
<dbReference type="PANTHER" id="PTHR43161">
    <property type="entry name" value="SORBITOL DEHYDROGENASE"/>
    <property type="match status" value="1"/>
</dbReference>
<feature type="domain" description="Alcohol dehydrogenase-like C-terminal" evidence="10">
    <location>
        <begin position="259"/>
        <end position="418"/>
    </location>
</feature>
<organism evidence="12 13">
    <name type="scientific">Diatrype stigma</name>
    <dbReference type="NCBI Taxonomy" id="117547"/>
    <lineage>
        <taxon>Eukaryota</taxon>
        <taxon>Fungi</taxon>
        <taxon>Dikarya</taxon>
        <taxon>Ascomycota</taxon>
        <taxon>Pezizomycotina</taxon>
        <taxon>Sordariomycetes</taxon>
        <taxon>Xylariomycetidae</taxon>
        <taxon>Xylariales</taxon>
        <taxon>Diatrypaceae</taxon>
        <taxon>Diatrype</taxon>
    </lineage>
</organism>
<dbReference type="Gene3D" id="3.40.50.720">
    <property type="entry name" value="NAD(P)-binding Rossmann-like Domain"/>
    <property type="match status" value="1"/>
</dbReference>
<comment type="similarity">
    <text evidence="3 8">Belongs to the zinc-containing alcohol dehydrogenase family.</text>
</comment>
<gene>
    <name evidence="12" type="ORF">SLS62_010378</name>
</gene>
<dbReference type="InterPro" id="IPR002328">
    <property type="entry name" value="ADH_Zn_CS"/>
</dbReference>
<keyword evidence="13" id="KW-1185">Reference proteome</keyword>
<feature type="region of interest" description="Disordered" evidence="9">
    <location>
        <begin position="19"/>
        <end position="38"/>
    </location>
</feature>
<dbReference type="GO" id="GO:0006062">
    <property type="term" value="P:sorbitol catabolic process"/>
    <property type="evidence" value="ECO:0007669"/>
    <property type="project" value="TreeGrafter"/>
</dbReference>
<sequence length="468" mass="49699">MRTSGVVVDMLAKRLEISRSEGEIPTQSRPTPISPQDPKNAILRRIDSVLVCRVIFRYEIACMRERYTKTTSVQLIGAPLSPGGAKHRTLEQRELPPPSEGEVQVSVRATGLCGSDLHYYGHYRNGDIAVQEPLTLGHESAGVVTAVGAGVEGPDALRVGDHVALEVGLPCDACDFCRQGRYNICRAMSFRSSAKAFPHAQGTLQDRINHPARWCHKLPPNVSLAHGALAEPLAVALHGRRRAQLAPGSTVLVLGAGAMGLLCAFASRAAGARAVVIADIQADRVQFAVDHGFADAGVAVPLPAAKRPETVDEKLAYARALADTVKAAEVPGPRSEGGGKGTAKVPVGEVSVTFECTGVESCMQTAIYATQPGGKVMIIGMGNPIQTLPISAASLREVDLVGVFRYANAYPEVIQLLAREDKSLPDVGKLVTQRFRGLDSIPAAFDTAAKVRDGKGDLVLKVMVDLSE</sequence>
<comment type="cofactor">
    <cofactor evidence="1 8">
        <name>Zn(2+)</name>
        <dbReference type="ChEBI" id="CHEBI:29105"/>
    </cofactor>
</comment>
<dbReference type="Pfam" id="PF00107">
    <property type="entry name" value="ADH_zinc_N"/>
    <property type="match status" value="1"/>
</dbReference>
<dbReference type="AlphaFoldDB" id="A0AAN9YIF1"/>
<dbReference type="PROSITE" id="PS00059">
    <property type="entry name" value="ADH_ZINC"/>
    <property type="match status" value="1"/>
</dbReference>
<dbReference type="InterPro" id="IPR013154">
    <property type="entry name" value="ADH-like_N"/>
</dbReference>
<dbReference type="Pfam" id="PF08240">
    <property type="entry name" value="ADH_N"/>
    <property type="match status" value="1"/>
</dbReference>
<evidence type="ECO:0000256" key="3">
    <source>
        <dbReference type="ARBA" id="ARBA00008072"/>
    </source>
</evidence>
<evidence type="ECO:0000256" key="5">
    <source>
        <dbReference type="ARBA" id="ARBA00022833"/>
    </source>
</evidence>
<evidence type="ECO:0000313" key="13">
    <source>
        <dbReference type="Proteomes" id="UP001320420"/>
    </source>
</evidence>
<dbReference type="EMBL" id="JAKJXP020000126">
    <property type="protein sequence ID" value="KAK7744017.1"/>
    <property type="molecule type" value="Genomic_DNA"/>
</dbReference>
<comment type="pathway">
    <text evidence="2">Carbohydrate degradation.</text>
</comment>
<dbReference type="InterPro" id="IPR011032">
    <property type="entry name" value="GroES-like_sf"/>
</dbReference>
<evidence type="ECO:0000256" key="1">
    <source>
        <dbReference type="ARBA" id="ARBA00001947"/>
    </source>
</evidence>
<dbReference type="InterPro" id="IPR036291">
    <property type="entry name" value="NAD(P)-bd_dom_sf"/>
</dbReference>
<dbReference type="Proteomes" id="UP001320420">
    <property type="component" value="Unassembled WGS sequence"/>
</dbReference>
<dbReference type="InterPro" id="IPR013149">
    <property type="entry name" value="ADH-like_C"/>
</dbReference>
<dbReference type="PANTHER" id="PTHR43161:SF25">
    <property type="entry name" value="ALCOHOL DEHYDROGENASE, PUTATIVE (AFU_ORTHOLOGUE AFUA_1G14390)-RELATED"/>
    <property type="match status" value="1"/>
</dbReference>
<accession>A0AAN9YIF1</accession>
<evidence type="ECO:0008006" key="14">
    <source>
        <dbReference type="Google" id="ProtNLM"/>
    </source>
</evidence>
<protein>
    <recommendedName>
        <fullName evidence="14">Sorbitol dehydrogenase</fullName>
    </recommendedName>
</protein>
<evidence type="ECO:0000256" key="6">
    <source>
        <dbReference type="ARBA" id="ARBA00023002"/>
    </source>
</evidence>
<evidence type="ECO:0000256" key="7">
    <source>
        <dbReference type="ARBA" id="ARBA00023027"/>
    </source>
</evidence>
<name>A0AAN9YIF1_9PEZI</name>
<evidence type="ECO:0000256" key="4">
    <source>
        <dbReference type="ARBA" id="ARBA00022723"/>
    </source>
</evidence>
<dbReference type="CDD" id="cd05285">
    <property type="entry name" value="sorbitol_DH"/>
    <property type="match status" value="1"/>
</dbReference>
<evidence type="ECO:0000259" key="10">
    <source>
        <dbReference type="Pfam" id="PF00107"/>
    </source>
</evidence>
<evidence type="ECO:0000256" key="8">
    <source>
        <dbReference type="RuleBase" id="RU361277"/>
    </source>
</evidence>
<comment type="caution">
    <text evidence="12">The sequence shown here is derived from an EMBL/GenBank/DDBJ whole genome shotgun (WGS) entry which is preliminary data.</text>
</comment>
<keyword evidence="4 8" id="KW-0479">Metal-binding</keyword>
<evidence type="ECO:0000256" key="9">
    <source>
        <dbReference type="SAM" id="MobiDB-lite"/>
    </source>
</evidence>
<evidence type="ECO:0000313" key="12">
    <source>
        <dbReference type="EMBL" id="KAK7744017.1"/>
    </source>
</evidence>
<evidence type="ECO:0000256" key="2">
    <source>
        <dbReference type="ARBA" id="ARBA00004921"/>
    </source>
</evidence>
<dbReference type="Gene3D" id="3.90.180.10">
    <property type="entry name" value="Medium-chain alcohol dehydrogenases, catalytic domain"/>
    <property type="match status" value="1"/>
</dbReference>
<dbReference type="GO" id="GO:0008270">
    <property type="term" value="F:zinc ion binding"/>
    <property type="evidence" value="ECO:0007669"/>
    <property type="project" value="InterPro"/>
</dbReference>
<dbReference type="GO" id="GO:0003939">
    <property type="term" value="F:L-iditol 2-dehydrogenase (NAD+) activity"/>
    <property type="evidence" value="ECO:0007669"/>
    <property type="project" value="TreeGrafter"/>
</dbReference>
<evidence type="ECO:0000259" key="11">
    <source>
        <dbReference type="Pfam" id="PF08240"/>
    </source>
</evidence>
<keyword evidence="6" id="KW-0560">Oxidoreductase</keyword>